<dbReference type="InterPro" id="IPR018062">
    <property type="entry name" value="HTH_AraC-typ_CS"/>
</dbReference>
<proteinExistence type="predicted"/>
<dbReference type="EMBL" id="BAAAQN010000021">
    <property type="protein sequence ID" value="GAA2034405.1"/>
    <property type="molecule type" value="Genomic_DNA"/>
</dbReference>
<comment type="caution">
    <text evidence="5">The sequence shown here is derived from an EMBL/GenBank/DDBJ whole genome shotgun (WGS) entry which is preliminary data.</text>
</comment>
<dbReference type="InterPro" id="IPR018060">
    <property type="entry name" value="HTH_AraC"/>
</dbReference>
<evidence type="ECO:0000256" key="1">
    <source>
        <dbReference type="ARBA" id="ARBA00023015"/>
    </source>
</evidence>
<evidence type="ECO:0000259" key="4">
    <source>
        <dbReference type="PROSITE" id="PS01124"/>
    </source>
</evidence>
<dbReference type="SUPFAM" id="SSF46689">
    <property type="entry name" value="Homeodomain-like"/>
    <property type="match status" value="2"/>
</dbReference>
<dbReference type="PANTHER" id="PTHR46796">
    <property type="entry name" value="HTH-TYPE TRANSCRIPTIONAL ACTIVATOR RHAS-RELATED"/>
    <property type="match status" value="1"/>
</dbReference>
<accession>A0ABP5FUL9</accession>
<gene>
    <name evidence="5" type="ORF">GCM10009839_38650</name>
</gene>
<evidence type="ECO:0000313" key="5">
    <source>
        <dbReference type="EMBL" id="GAA2034405.1"/>
    </source>
</evidence>
<organism evidence="5 6">
    <name type="scientific">Catenulispora yoronensis</name>
    <dbReference type="NCBI Taxonomy" id="450799"/>
    <lineage>
        <taxon>Bacteria</taxon>
        <taxon>Bacillati</taxon>
        <taxon>Actinomycetota</taxon>
        <taxon>Actinomycetes</taxon>
        <taxon>Catenulisporales</taxon>
        <taxon>Catenulisporaceae</taxon>
        <taxon>Catenulispora</taxon>
    </lineage>
</organism>
<dbReference type="PANTHER" id="PTHR46796:SF13">
    <property type="entry name" value="HTH-TYPE TRANSCRIPTIONAL ACTIVATOR RHAS"/>
    <property type="match status" value="1"/>
</dbReference>
<dbReference type="Proteomes" id="UP001500751">
    <property type="component" value="Unassembled WGS sequence"/>
</dbReference>
<dbReference type="InterPro" id="IPR050204">
    <property type="entry name" value="AraC_XylS_family_regulators"/>
</dbReference>
<dbReference type="InterPro" id="IPR009057">
    <property type="entry name" value="Homeodomain-like_sf"/>
</dbReference>
<dbReference type="Pfam" id="PF12833">
    <property type="entry name" value="HTH_18"/>
    <property type="match status" value="1"/>
</dbReference>
<evidence type="ECO:0000313" key="6">
    <source>
        <dbReference type="Proteomes" id="UP001500751"/>
    </source>
</evidence>
<keyword evidence="3" id="KW-0804">Transcription</keyword>
<feature type="domain" description="HTH araC/xylS-type" evidence="4">
    <location>
        <begin position="211"/>
        <end position="309"/>
    </location>
</feature>
<name>A0ABP5FUL9_9ACTN</name>
<reference evidence="6" key="1">
    <citation type="journal article" date="2019" name="Int. J. Syst. Evol. Microbiol.">
        <title>The Global Catalogue of Microorganisms (GCM) 10K type strain sequencing project: providing services to taxonomists for standard genome sequencing and annotation.</title>
        <authorList>
            <consortium name="The Broad Institute Genomics Platform"/>
            <consortium name="The Broad Institute Genome Sequencing Center for Infectious Disease"/>
            <person name="Wu L."/>
            <person name="Ma J."/>
        </authorList>
    </citation>
    <scope>NUCLEOTIDE SEQUENCE [LARGE SCALE GENOMIC DNA]</scope>
    <source>
        <strain evidence="6">JCM 16014</strain>
    </source>
</reference>
<protein>
    <submittedName>
        <fullName evidence="5">AraC family transcriptional regulator</fullName>
    </submittedName>
</protein>
<sequence length="327" mass="34847">MDVIAGLLNGPRADGAFLLRSHLTPPWALEVRDRAPLTLVAVVSGSAWVLPEGLPPTELRPGDLAILRGPDPYAVADDPATEPQALIHPGQRCTTPSGEDLGDLRTLGTRSWGNAPDGATVLVTGTYQVLSEICAPLLAALPPLAVLRSGECDTPLIPLLGAEVARDAPGQDAVLDRLLDLLTVVALRTWLARPDVEAPAWYRAQDDPVIGTALRLMHDDPAHPWTVAELADAAHVSRAALARRFTTEVGEPPMAYLANWRLALSADLLCDPAATIASVAEKVGYGSAFALSTAFKRVRGISPKEHRERAAREAMPVAAVRPWRMAV</sequence>
<dbReference type="InterPro" id="IPR032783">
    <property type="entry name" value="AraC_lig"/>
</dbReference>
<keyword evidence="6" id="KW-1185">Reference proteome</keyword>
<dbReference type="RefSeq" id="WP_344667019.1">
    <property type="nucleotide sequence ID" value="NZ_BAAAQN010000021.1"/>
</dbReference>
<dbReference type="SMART" id="SM00342">
    <property type="entry name" value="HTH_ARAC"/>
    <property type="match status" value="1"/>
</dbReference>
<keyword evidence="1" id="KW-0805">Transcription regulation</keyword>
<evidence type="ECO:0000256" key="2">
    <source>
        <dbReference type="ARBA" id="ARBA00023125"/>
    </source>
</evidence>
<dbReference type="Pfam" id="PF12852">
    <property type="entry name" value="Cupin_6"/>
    <property type="match status" value="1"/>
</dbReference>
<evidence type="ECO:0000256" key="3">
    <source>
        <dbReference type="ARBA" id="ARBA00023163"/>
    </source>
</evidence>
<dbReference type="PROSITE" id="PS01124">
    <property type="entry name" value="HTH_ARAC_FAMILY_2"/>
    <property type="match status" value="1"/>
</dbReference>
<dbReference type="PROSITE" id="PS00041">
    <property type="entry name" value="HTH_ARAC_FAMILY_1"/>
    <property type="match status" value="1"/>
</dbReference>
<dbReference type="Gene3D" id="1.10.10.60">
    <property type="entry name" value="Homeodomain-like"/>
    <property type="match status" value="2"/>
</dbReference>
<keyword evidence="2" id="KW-0238">DNA-binding</keyword>